<comment type="caution">
    <text evidence="3">The sequence shown here is derived from an EMBL/GenBank/DDBJ whole genome shotgun (WGS) entry which is preliminary data.</text>
</comment>
<dbReference type="GO" id="GO:0004519">
    <property type="term" value="F:endonuclease activity"/>
    <property type="evidence" value="ECO:0007669"/>
    <property type="project" value="UniProtKB-KW"/>
</dbReference>
<evidence type="ECO:0000313" key="3">
    <source>
        <dbReference type="EMBL" id="NYI10742.1"/>
    </source>
</evidence>
<keyword evidence="3" id="KW-0255">Endonuclease</keyword>
<dbReference type="EMBL" id="JACBZI010000001">
    <property type="protein sequence ID" value="NYI10742.1"/>
    <property type="molecule type" value="Genomic_DNA"/>
</dbReference>
<reference evidence="3 4" key="1">
    <citation type="submission" date="2020-07" db="EMBL/GenBank/DDBJ databases">
        <title>Sequencing the genomes of 1000 actinobacteria strains.</title>
        <authorList>
            <person name="Klenk H.-P."/>
        </authorList>
    </citation>
    <scope>NUCLEOTIDE SEQUENCE [LARGE SCALE GENOMIC DNA]</scope>
    <source>
        <strain evidence="3 4">DSM 18248</strain>
    </source>
</reference>
<dbReference type="SUPFAM" id="SSF52980">
    <property type="entry name" value="Restriction endonuclease-like"/>
    <property type="match status" value="1"/>
</dbReference>
<dbReference type="Gene3D" id="3.40.1350.10">
    <property type="match status" value="1"/>
</dbReference>
<dbReference type="NCBIfam" id="NF009154">
    <property type="entry name" value="PRK12497.3-3"/>
    <property type="match status" value="1"/>
</dbReference>
<evidence type="ECO:0000256" key="2">
    <source>
        <dbReference type="HAMAP-Rule" id="MF_00048"/>
    </source>
</evidence>
<dbReference type="Proteomes" id="UP000537326">
    <property type="component" value="Unassembled WGS sequence"/>
</dbReference>
<dbReference type="PANTHER" id="PTHR34039">
    <property type="entry name" value="UPF0102 PROTEIN YRAN"/>
    <property type="match status" value="1"/>
</dbReference>
<gene>
    <name evidence="3" type="ORF">BKA05_002257</name>
</gene>
<evidence type="ECO:0000256" key="1">
    <source>
        <dbReference type="ARBA" id="ARBA00006738"/>
    </source>
</evidence>
<dbReference type="InterPro" id="IPR011856">
    <property type="entry name" value="tRNA_endonuc-like_dom_sf"/>
</dbReference>
<comment type="similarity">
    <text evidence="1 2">Belongs to the UPF0102 family.</text>
</comment>
<dbReference type="InterPro" id="IPR011335">
    <property type="entry name" value="Restrct_endonuc-II-like"/>
</dbReference>
<organism evidence="3 4">
    <name type="scientific">Nocardioides marinus</name>
    <dbReference type="NCBI Taxonomy" id="374514"/>
    <lineage>
        <taxon>Bacteria</taxon>
        <taxon>Bacillati</taxon>
        <taxon>Actinomycetota</taxon>
        <taxon>Actinomycetes</taxon>
        <taxon>Propionibacteriales</taxon>
        <taxon>Nocardioidaceae</taxon>
        <taxon>Nocardioides</taxon>
    </lineage>
</organism>
<accession>A0A7Y9YGP6</accession>
<sequence length="119" mass="13129">MTQERNALGAYGERVAQAHLVAAGLELLDRNWRCSEGELDLVLREGDVLVVCEVKTRTGEGGAAPHEAITAAKLDRLLRLAERWQVEQGVRAPEVRIDLVAVHHPRRGAARVEHVRGLV</sequence>
<dbReference type="RefSeq" id="WP_179531534.1">
    <property type="nucleotide sequence ID" value="NZ_BAAAPP010000005.1"/>
</dbReference>
<keyword evidence="3" id="KW-0540">Nuclease</keyword>
<evidence type="ECO:0000313" key="4">
    <source>
        <dbReference type="Proteomes" id="UP000537326"/>
    </source>
</evidence>
<dbReference type="Pfam" id="PF02021">
    <property type="entry name" value="UPF0102"/>
    <property type="match status" value="1"/>
</dbReference>
<dbReference type="PANTHER" id="PTHR34039:SF1">
    <property type="entry name" value="UPF0102 PROTEIN YRAN"/>
    <property type="match status" value="1"/>
</dbReference>
<dbReference type="InterPro" id="IPR003509">
    <property type="entry name" value="UPF0102_YraN-like"/>
</dbReference>
<keyword evidence="4" id="KW-1185">Reference proteome</keyword>
<name>A0A7Y9YGP6_9ACTN</name>
<dbReference type="HAMAP" id="MF_00048">
    <property type="entry name" value="UPF0102"/>
    <property type="match status" value="1"/>
</dbReference>
<protein>
    <recommendedName>
        <fullName evidence="2">UPF0102 protein BKA05_002257</fullName>
    </recommendedName>
</protein>
<keyword evidence="3" id="KW-0378">Hydrolase</keyword>
<dbReference type="AlphaFoldDB" id="A0A7Y9YGP6"/>
<dbReference type="GO" id="GO:0003676">
    <property type="term" value="F:nucleic acid binding"/>
    <property type="evidence" value="ECO:0007669"/>
    <property type="project" value="InterPro"/>
</dbReference>
<dbReference type="CDD" id="cd20736">
    <property type="entry name" value="PoNe_Nuclease"/>
    <property type="match status" value="1"/>
</dbReference>
<proteinExistence type="inferred from homology"/>